<dbReference type="SUPFAM" id="SSF51182">
    <property type="entry name" value="RmlC-like cupins"/>
    <property type="match status" value="1"/>
</dbReference>
<dbReference type="OrthoDB" id="5840532at2759"/>
<dbReference type="InterPro" id="IPR014710">
    <property type="entry name" value="RmlC-like_jellyroll"/>
</dbReference>
<sequence>MGADRADPRLDQSDSNSVYTHFVILLYGVYTIDISLSAHTVQAPRFNPVNSPSRIFDLHYSGEAPAVVDAEVSTGQWVDEIVSHPEVFSGHGSNFRCRDVAPGEASPMHRTTTLDYVIVFRGSITLELEEGEKIILNEGDTVVQRGTMHAWKNESTEWAKIYFVMTDAKPVEVGGETLQQEFRVQRAG</sequence>
<feature type="domain" description="Cupin type-2" evidence="1">
    <location>
        <begin position="100"/>
        <end position="164"/>
    </location>
</feature>
<dbReference type="InterPro" id="IPR047142">
    <property type="entry name" value="OryJ/VirC-like"/>
</dbReference>
<dbReference type="Gene3D" id="2.60.120.10">
    <property type="entry name" value="Jelly Rolls"/>
    <property type="match status" value="1"/>
</dbReference>
<keyword evidence="3" id="KW-1185">Reference proteome</keyword>
<dbReference type="CDD" id="cd02231">
    <property type="entry name" value="cupin_BLL6423-like"/>
    <property type="match status" value="1"/>
</dbReference>
<dbReference type="PANTHER" id="PTHR36156:SF2">
    <property type="entry name" value="CUPIN TYPE-2 DOMAIN-CONTAINING PROTEIN"/>
    <property type="match status" value="1"/>
</dbReference>
<dbReference type="InterPro" id="IPR013096">
    <property type="entry name" value="Cupin_2"/>
</dbReference>
<reference evidence="2" key="1">
    <citation type="submission" date="2020-05" db="EMBL/GenBank/DDBJ databases">
        <title>Mycena genomes resolve the evolution of fungal bioluminescence.</title>
        <authorList>
            <person name="Tsai I.J."/>
        </authorList>
    </citation>
    <scope>NUCLEOTIDE SEQUENCE</scope>
    <source>
        <strain evidence="2">160909Yilan</strain>
    </source>
</reference>
<evidence type="ECO:0000259" key="1">
    <source>
        <dbReference type="Pfam" id="PF07883"/>
    </source>
</evidence>
<protein>
    <recommendedName>
        <fullName evidence="1">Cupin type-2 domain-containing protein</fullName>
    </recommendedName>
</protein>
<dbReference type="PANTHER" id="PTHR36156">
    <property type="entry name" value="SLR2101 PROTEIN"/>
    <property type="match status" value="1"/>
</dbReference>
<evidence type="ECO:0000313" key="3">
    <source>
        <dbReference type="Proteomes" id="UP000623467"/>
    </source>
</evidence>
<comment type="caution">
    <text evidence="2">The sequence shown here is derived from an EMBL/GenBank/DDBJ whole genome shotgun (WGS) entry which is preliminary data.</text>
</comment>
<proteinExistence type="predicted"/>
<dbReference type="AlphaFoldDB" id="A0A8H7DDK4"/>
<dbReference type="EMBL" id="JACAZH010000005">
    <property type="protein sequence ID" value="KAF7367646.1"/>
    <property type="molecule type" value="Genomic_DNA"/>
</dbReference>
<gene>
    <name evidence="2" type="ORF">MSAN_00828200</name>
</gene>
<dbReference type="Pfam" id="PF07883">
    <property type="entry name" value="Cupin_2"/>
    <property type="match status" value="1"/>
</dbReference>
<accession>A0A8H7DDK4</accession>
<organism evidence="2 3">
    <name type="scientific">Mycena sanguinolenta</name>
    <dbReference type="NCBI Taxonomy" id="230812"/>
    <lineage>
        <taxon>Eukaryota</taxon>
        <taxon>Fungi</taxon>
        <taxon>Dikarya</taxon>
        <taxon>Basidiomycota</taxon>
        <taxon>Agaricomycotina</taxon>
        <taxon>Agaricomycetes</taxon>
        <taxon>Agaricomycetidae</taxon>
        <taxon>Agaricales</taxon>
        <taxon>Marasmiineae</taxon>
        <taxon>Mycenaceae</taxon>
        <taxon>Mycena</taxon>
    </lineage>
</organism>
<dbReference type="InterPro" id="IPR011051">
    <property type="entry name" value="RmlC_Cupin_sf"/>
</dbReference>
<name>A0A8H7DDK4_9AGAR</name>
<evidence type="ECO:0000313" key="2">
    <source>
        <dbReference type="EMBL" id="KAF7367646.1"/>
    </source>
</evidence>
<dbReference type="Proteomes" id="UP000623467">
    <property type="component" value="Unassembled WGS sequence"/>
</dbReference>